<evidence type="ECO:0000313" key="2">
    <source>
        <dbReference type="Proteomes" id="UP001358586"/>
    </source>
</evidence>
<organism evidence="1 2">
    <name type="scientific">Gossypium arboreum</name>
    <name type="common">Tree cotton</name>
    <name type="synonym">Gossypium nanking</name>
    <dbReference type="NCBI Taxonomy" id="29729"/>
    <lineage>
        <taxon>Eukaryota</taxon>
        <taxon>Viridiplantae</taxon>
        <taxon>Streptophyta</taxon>
        <taxon>Embryophyta</taxon>
        <taxon>Tracheophyta</taxon>
        <taxon>Spermatophyta</taxon>
        <taxon>Magnoliopsida</taxon>
        <taxon>eudicotyledons</taxon>
        <taxon>Gunneridae</taxon>
        <taxon>Pentapetalae</taxon>
        <taxon>rosids</taxon>
        <taxon>malvids</taxon>
        <taxon>Malvales</taxon>
        <taxon>Malvaceae</taxon>
        <taxon>Malvoideae</taxon>
        <taxon>Gossypium</taxon>
    </lineage>
</organism>
<protein>
    <submittedName>
        <fullName evidence="1">Uncharacterized protein</fullName>
    </submittedName>
</protein>
<sequence length="100" mass="11634">MSECNENMQAIRNHLDLVLEVIKRQVKEQDLKDECVKSDIAKVEKEASYTIIEKTTLKVNFQQEVEVKDSSEVLGDIEKTPDFHEFGRENTIEVVREVRP</sequence>
<reference evidence="1 2" key="1">
    <citation type="submission" date="2023-03" db="EMBL/GenBank/DDBJ databases">
        <title>WGS of Gossypium arboreum.</title>
        <authorList>
            <person name="Yu D."/>
        </authorList>
    </citation>
    <scope>NUCLEOTIDE SEQUENCE [LARGE SCALE GENOMIC DNA]</scope>
    <source>
        <tissue evidence="1">Leaf</tissue>
    </source>
</reference>
<dbReference type="EMBL" id="JARKNE010000009">
    <property type="protein sequence ID" value="KAK5802732.1"/>
    <property type="molecule type" value="Genomic_DNA"/>
</dbReference>
<dbReference type="Proteomes" id="UP001358586">
    <property type="component" value="Chromosome 9"/>
</dbReference>
<name>A0ABR0NNY5_GOSAR</name>
<keyword evidence="2" id="KW-1185">Reference proteome</keyword>
<evidence type="ECO:0000313" key="1">
    <source>
        <dbReference type="EMBL" id="KAK5802732.1"/>
    </source>
</evidence>
<gene>
    <name evidence="1" type="ORF">PVK06_030350</name>
</gene>
<accession>A0ABR0NNY5</accession>
<proteinExistence type="predicted"/>
<comment type="caution">
    <text evidence="1">The sequence shown here is derived from an EMBL/GenBank/DDBJ whole genome shotgun (WGS) entry which is preliminary data.</text>
</comment>